<dbReference type="AlphaFoldDB" id="A0ABD3H1I3"/>
<accession>A0ABD3H1I3</accession>
<evidence type="ECO:0000313" key="2">
    <source>
        <dbReference type="EMBL" id="KAL3685103.1"/>
    </source>
</evidence>
<name>A0ABD3H1I3_9MARC</name>
<feature type="region of interest" description="Disordered" evidence="1">
    <location>
        <begin position="1"/>
        <end position="88"/>
    </location>
</feature>
<feature type="region of interest" description="Disordered" evidence="1">
    <location>
        <begin position="308"/>
        <end position="339"/>
    </location>
</feature>
<gene>
    <name evidence="2" type="ORF">R1sor_003125</name>
</gene>
<organism evidence="2 3">
    <name type="scientific">Riccia sorocarpa</name>
    <dbReference type="NCBI Taxonomy" id="122646"/>
    <lineage>
        <taxon>Eukaryota</taxon>
        <taxon>Viridiplantae</taxon>
        <taxon>Streptophyta</taxon>
        <taxon>Embryophyta</taxon>
        <taxon>Marchantiophyta</taxon>
        <taxon>Marchantiopsida</taxon>
        <taxon>Marchantiidae</taxon>
        <taxon>Marchantiales</taxon>
        <taxon>Ricciaceae</taxon>
        <taxon>Riccia</taxon>
    </lineage>
</organism>
<dbReference type="Proteomes" id="UP001633002">
    <property type="component" value="Unassembled WGS sequence"/>
</dbReference>
<feature type="compositionally biased region" description="Basic and acidic residues" evidence="1">
    <location>
        <begin position="39"/>
        <end position="50"/>
    </location>
</feature>
<keyword evidence="3" id="KW-1185">Reference proteome</keyword>
<protein>
    <submittedName>
        <fullName evidence="2">Uncharacterized protein</fullName>
    </submittedName>
</protein>
<feature type="region of interest" description="Disordered" evidence="1">
    <location>
        <begin position="268"/>
        <end position="287"/>
    </location>
</feature>
<sequence length="497" mass="55021">MAQLTYAPEVEAATRSAVKRTAEERGMQVTDGPVNLEAGTREPKRLRVPESSDVNAGSDLVAKEEDSSPATVRSREAVGKSGGGESIIPPPWFDAAVDPIIAPMMKNLEEMETRLADICTTLSRLDTRIQNMTIFDKNQRSYAALAAWPIIMPLKVKEGFCPVPISAMEPTQEQRRDDLEEILRAAAHRPGASLPPSFPAISNSHQGLEPYEIGSFRLVHEKFAPLLTTELFVVQTDSRAYYRNLRWEFGFKLMAPEGEAASRHAVKRTAEERGMQVTDGPVNLETGTREPKRLCVPESSDVNAGSDLVAKEEDSSPATIRSHEAVGKSGGGENITPPPWFHAAMAPVMKRLEEMDTRSAIICENVELLFQECRRLDAGIQNMTIFNKNLRSYTYLSGGPIIMPLKVKEGFCPVPISGMEPTQEQRRDDLEEILRAAAPGPGASLPPSFPAIPHICQGLEPYQIGYLCRFYNDNFKIVEGDDFHAQNRKLRRYLSGI</sequence>
<comment type="caution">
    <text evidence="2">The sequence shown here is derived from an EMBL/GenBank/DDBJ whole genome shotgun (WGS) entry which is preliminary data.</text>
</comment>
<evidence type="ECO:0000313" key="3">
    <source>
        <dbReference type="Proteomes" id="UP001633002"/>
    </source>
</evidence>
<evidence type="ECO:0000256" key="1">
    <source>
        <dbReference type="SAM" id="MobiDB-lite"/>
    </source>
</evidence>
<dbReference type="EMBL" id="JBJQOH010000006">
    <property type="protein sequence ID" value="KAL3685103.1"/>
    <property type="molecule type" value="Genomic_DNA"/>
</dbReference>
<proteinExistence type="predicted"/>
<reference evidence="2 3" key="1">
    <citation type="submission" date="2024-09" db="EMBL/GenBank/DDBJ databases">
        <title>Chromosome-scale assembly of Riccia sorocarpa.</title>
        <authorList>
            <person name="Paukszto L."/>
        </authorList>
    </citation>
    <scope>NUCLEOTIDE SEQUENCE [LARGE SCALE GENOMIC DNA]</scope>
    <source>
        <strain evidence="2">LP-2024</strain>
        <tissue evidence="2">Aerial parts of the thallus</tissue>
    </source>
</reference>